<comment type="caution">
    <text evidence="3">The sequence shown here is derived from an EMBL/GenBank/DDBJ whole genome shotgun (WGS) entry which is preliminary data.</text>
</comment>
<name>A0A8H4QCZ0_9HYPO</name>
<evidence type="ECO:0000256" key="1">
    <source>
        <dbReference type="ARBA" id="ARBA00007946"/>
    </source>
</evidence>
<dbReference type="OrthoDB" id="4926090at2759"/>
<proteinExistence type="inferred from homology"/>
<dbReference type="AlphaFoldDB" id="A0A8H4QCZ0"/>
<keyword evidence="4" id="KW-1185">Reference proteome</keyword>
<evidence type="ECO:0000313" key="4">
    <source>
        <dbReference type="Proteomes" id="UP000562929"/>
    </source>
</evidence>
<sequence length="361" mass="41172">MSFEPFPVNDFKRIIVDVLDTIRYSDTNYDTREDRVSILRFVYSEAVKHFAQPQVRETLHKKVETIDKVLRSTACVIVCCSTRASSKLRTVLTIYFTYLIIFDDSQDDLRPSMQGLLEDMVTGRPQGYPWLKLVNDQFLQVMKYYGPFCSLGIYRNTIDFVQGRWIEMQDFTGFRGPGDYPNFLRRLSCLGHSVAASLLPADQFDEGELLVEMTAAICLVEKGMIAINDLLSFYKEYEEGDETSWAILYAEVNGVSQTEALAQLASNIVSVSNETSTVFSEKAFMAETVTRFIHGYITWHLSDPRYRMRELIRAAEDDDIGLRFDGYVDRVGEFAGIDPAEWAVPSLSMLTAEKPALTRDV</sequence>
<dbReference type="InterPro" id="IPR024652">
    <property type="entry name" value="Trichodiene_synth"/>
</dbReference>
<keyword evidence="2" id="KW-0456">Lyase</keyword>
<protein>
    <submittedName>
        <fullName evidence="3">Trichodiene synthase</fullName>
    </submittedName>
</protein>
<dbReference type="Gene3D" id="1.10.600.10">
    <property type="entry name" value="Farnesyl Diphosphate Synthase"/>
    <property type="match status" value="1"/>
</dbReference>
<comment type="similarity">
    <text evidence="1">Belongs to the trichodiene synthase family.</text>
</comment>
<dbReference type="Pfam" id="PF06330">
    <property type="entry name" value="TRI5"/>
    <property type="match status" value="1"/>
</dbReference>
<organism evidence="3 4">
    <name type="scientific">Ophiocordyceps camponoti-floridani</name>
    <dbReference type="NCBI Taxonomy" id="2030778"/>
    <lineage>
        <taxon>Eukaryota</taxon>
        <taxon>Fungi</taxon>
        <taxon>Dikarya</taxon>
        <taxon>Ascomycota</taxon>
        <taxon>Pezizomycotina</taxon>
        <taxon>Sordariomycetes</taxon>
        <taxon>Hypocreomycetidae</taxon>
        <taxon>Hypocreales</taxon>
        <taxon>Ophiocordycipitaceae</taxon>
        <taxon>Ophiocordyceps</taxon>
    </lineage>
</organism>
<dbReference type="EMBL" id="JAACLJ010000001">
    <property type="protein sequence ID" value="KAF4595177.1"/>
    <property type="molecule type" value="Genomic_DNA"/>
</dbReference>
<gene>
    <name evidence="3" type="ORF">GQ602_000790</name>
</gene>
<accession>A0A8H4QCZ0</accession>
<reference evidence="3 4" key="1">
    <citation type="journal article" date="2020" name="G3 (Bethesda)">
        <title>Genetic Underpinnings of Host Manipulation by Ophiocordyceps as Revealed by Comparative Transcriptomics.</title>
        <authorList>
            <person name="Will I."/>
            <person name="Das B."/>
            <person name="Trinh T."/>
            <person name="Brachmann A."/>
            <person name="Ohm R.A."/>
            <person name="de Bekker C."/>
        </authorList>
    </citation>
    <scope>NUCLEOTIDE SEQUENCE [LARGE SCALE GENOMIC DNA]</scope>
    <source>
        <strain evidence="3 4">EC05</strain>
    </source>
</reference>
<dbReference type="InterPro" id="IPR008949">
    <property type="entry name" value="Isoprenoid_synthase_dom_sf"/>
</dbReference>
<dbReference type="SUPFAM" id="SSF48576">
    <property type="entry name" value="Terpenoid synthases"/>
    <property type="match status" value="1"/>
</dbReference>
<dbReference type="GO" id="GO:0016838">
    <property type="term" value="F:carbon-oxygen lyase activity, acting on phosphates"/>
    <property type="evidence" value="ECO:0007669"/>
    <property type="project" value="InterPro"/>
</dbReference>
<evidence type="ECO:0000256" key="2">
    <source>
        <dbReference type="ARBA" id="ARBA00023239"/>
    </source>
</evidence>
<dbReference type="Proteomes" id="UP000562929">
    <property type="component" value="Unassembled WGS sequence"/>
</dbReference>
<evidence type="ECO:0000313" key="3">
    <source>
        <dbReference type="EMBL" id="KAF4595177.1"/>
    </source>
</evidence>